<dbReference type="InterPro" id="IPR046331">
    <property type="entry name" value="GPAM1-like"/>
</dbReference>
<feature type="compositionally biased region" description="Basic and acidic residues" evidence="1">
    <location>
        <begin position="15"/>
        <end position="24"/>
    </location>
</feature>
<name>A0A6S7JSR8_PARCT</name>
<dbReference type="EMBL" id="CACRXK020010374">
    <property type="protein sequence ID" value="CAB4019251.1"/>
    <property type="molecule type" value="Genomic_DNA"/>
</dbReference>
<organism evidence="2 3">
    <name type="scientific">Paramuricea clavata</name>
    <name type="common">Red gorgonian</name>
    <name type="synonym">Violescent sea-whip</name>
    <dbReference type="NCBI Taxonomy" id="317549"/>
    <lineage>
        <taxon>Eukaryota</taxon>
        <taxon>Metazoa</taxon>
        <taxon>Cnidaria</taxon>
        <taxon>Anthozoa</taxon>
        <taxon>Octocorallia</taxon>
        <taxon>Malacalcyonacea</taxon>
        <taxon>Plexauridae</taxon>
        <taxon>Paramuricea</taxon>
    </lineage>
</organism>
<dbReference type="OrthoDB" id="73491at2759"/>
<feature type="region of interest" description="Disordered" evidence="1">
    <location>
        <begin position="14"/>
        <end position="257"/>
    </location>
</feature>
<keyword evidence="3" id="KW-1185">Reference proteome</keyword>
<gene>
    <name evidence="2" type="ORF">PACLA_8A008258</name>
</gene>
<dbReference type="AlphaFoldDB" id="A0A6S7JSR8"/>
<dbReference type="Proteomes" id="UP001152795">
    <property type="component" value="Unassembled WGS sequence"/>
</dbReference>
<feature type="compositionally biased region" description="Basic and acidic residues" evidence="1">
    <location>
        <begin position="122"/>
        <end position="134"/>
    </location>
</feature>
<evidence type="ECO:0000313" key="2">
    <source>
        <dbReference type="EMBL" id="CAB4019251.1"/>
    </source>
</evidence>
<proteinExistence type="predicted"/>
<feature type="compositionally biased region" description="Basic and acidic residues" evidence="1">
    <location>
        <begin position="159"/>
        <end position="193"/>
    </location>
</feature>
<dbReference type="PANTHER" id="PTHR46370:SF1">
    <property type="entry name" value="GPALPP MOTIFS-CONTAINING PROTEIN 1"/>
    <property type="match status" value="1"/>
</dbReference>
<protein>
    <submittedName>
        <fullName evidence="2">Uncharacterized protein</fullName>
    </submittedName>
</protein>
<evidence type="ECO:0000256" key="1">
    <source>
        <dbReference type="SAM" id="MobiDB-lite"/>
    </source>
</evidence>
<comment type="caution">
    <text evidence="2">The sequence shown here is derived from an EMBL/GenBank/DDBJ whole genome shotgun (WGS) entry which is preliminary data.</text>
</comment>
<accession>A0A6S7JSR8</accession>
<sequence>MEIGELPKHFLISHDPSECSETSKKKLAVVPNKQNEGDVGIYGPALPPRNTRKELNSLNEDEDSGGLCGPAESTRNNKVDVVTELDDVDKDGGGLYGPALPPGFKQKSSAIIGPCRPAKPQGLHEDKTDRKSSSDSEDDEDSHAIGPKLPSPNEEDEYLMSRKAEIEFRARVKKDELSDNKEKRSKKIEREEWMTELPPELGKNFGLGPRTFRNKEVNLGDRSVWTDTPSQREHKKNTSQSKSPKRREKSKKEVDMEKYVSEHNVSIQTHYDVV</sequence>
<evidence type="ECO:0000313" key="3">
    <source>
        <dbReference type="Proteomes" id="UP001152795"/>
    </source>
</evidence>
<feature type="compositionally biased region" description="Basic residues" evidence="1">
    <location>
        <begin position="233"/>
        <end position="249"/>
    </location>
</feature>
<dbReference type="PANTHER" id="PTHR46370">
    <property type="entry name" value="GPALPP MOTIFS-CONTAINING PROTEIN 1"/>
    <property type="match status" value="1"/>
</dbReference>
<reference evidence="2" key="1">
    <citation type="submission" date="2020-04" db="EMBL/GenBank/DDBJ databases">
        <authorList>
            <person name="Alioto T."/>
            <person name="Alioto T."/>
            <person name="Gomez Garrido J."/>
        </authorList>
    </citation>
    <scope>NUCLEOTIDE SEQUENCE</scope>
    <source>
        <strain evidence="2">A484AB</strain>
    </source>
</reference>